<feature type="coiled-coil region" evidence="8">
    <location>
        <begin position="747"/>
        <end position="828"/>
    </location>
</feature>
<feature type="chain" id="PRO_5032803360" description="ABC transporter domain-containing protein" evidence="10">
    <location>
        <begin position="24"/>
        <end position="838"/>
    </location>
</feature>
<evidence type="ECO:0000256" key="3">
    <source>
        <dbReference type="ARBA" id="ARBA00022692"/>
    </source>
</evidence>
<dbReference type="Pfam" id="PF00005">
    <property type="entry name" value="ABC_tran"/>
    <property type="match status" value="2"/>
</dbReference>
<dbReference type="InterPro" id="IPR032781">
    <property type="entry name" value="ABC_tran_Xtn"/>
</dbReference>
<keyword evidence="10" id="KW-0732">Signal</keyword>
<dbReference type="SUPFAM" id="SSF52540">
    <property type="entry name" value="P-loop containing nucleoside triphosphate hydrolases"/>
    <property type="match status" value="2"/>
</dbReference>
<protein>
    <recommendedName>
        <fullName evidence="11">ABC transporter domain-containing protein</fullName>
    </recommendedName>
</protein>
<keyword evidence="13" id="KW-1185">Reference proteome</keyword>
<dbReference type="Pfam" id="PF00999">
    <property type="entry name" value="Na_H_Exchanger"/>
    <property type="match status" value="1"/>
</dbReference>
<dbReference type="GO" id="GO:0005524">
    <property type="term" value="F:ATP binding"/>
    <property type="evidence" value="ECO:0007669"/>
    <property type="project" value="UniProtKB-KW"/>
</dbReference>
<evidence type="ECO:0000256" key="1">
    <source>
        <dbReference type="ARBA" id="ARBA00004141"/>
    </source>
</evidence>
<organism evidence="12 13">
    <name type="scientific">Spodoptera exigua</name>
    <name type="common">Beet armyworm</name>
    <name type="synonym">Noctua fulgens</name>
    <dbReference type="NCBI Taxonomy" id="7107"/>
    <lineage>
        <taxon>Eukaryota</taxon>
        <taxon>Metazoa</taxon>
        <taxon>Ecdysozoa</taxon>
        <taxon>Arthropoda</taxon>
        <taxon>Hexapoda</taxon>
        <taxon>Insecta</taxon>
        <taxon>Pterygota</taxon>
        <taxon>Neoptera</taxon>
        <taxon>Endopterygota</taxon>
        <taxon>Lepidoptera</taxon>
        <taxon>Glossata</taxon>
        <taxon>Ditrysia</taxon>
        <taxon>Noctuoidea</taxon>
        <taxon>Noctuidae</taxon>
        <taxon>Amphipyrinae</taxon>
        <taxon>Spodoptera</taxon>
    </lineage>
</organism>
<dbReference type="PROSITE" id="PS50893">
    <property type="entry name" value="ABC_TRANSPORTER_2"/>
    <property type="match status" value="2"/>
</dbReference>
<evidence type="ECO:0000259" key="11">
    <source>
        <dbReference type="PROSITE" id="PS50893"/>
    </source>
</evidence>
<dbReference type="InterPro" id="IPR006153">
    <property type="entry name" value="Cation/H_exchanger_TM"/>
</dbReference>
<dbReference type="GO" id="GO:0015297">
    <property type="term" value="F:antiporter activity"/>
    <property type="evidence" value="ECO:0007669"/>
    <property type="project" value="InterPro"/>
</dbReference>
<dbReference type="InterPro" id="IPR003593">
    <property type="entry name" value="AAA+_ATPase"/>
</dbReference>
<feature type="domain" description="ABC transporter" evidence="11">
    <location>
        <begin position="531"/>
        <end position="750"/>
    </location>
</feature>
<evidence type="ECO:0000313" key="12">
    <source>
        <dbReference type="EMBL" id="KAF9404260.1"/>
    </source>
</evidence>
<keyword evidence="4" id="KW-0547">Nucleotide-binding</keyword>
<dbReference type="InterPro" id="IPR003439">
    <property type="entry name" value="ABC_transporter-like_ATP-bd"/>
</dbReference>
<dbReference type="CDD" id="cd03221">
    <property type="entry name" value="ABCF_EF-3"/>
    <property type="match status" value="2"/>
</dbReference>
<proteinExistence type="inferred from homology"/>
<gene>
    <name evidence="12" type="ORF">HW555_014437</name>
</gene>
<keyword evidence="3 9" id="KW-0812">Transmembrane</keyword>
<comment type="similarity">
    <text evidence="2">Belongs to the ABC transporter superfamily. ABCF family. EF3 subfamily.</text>
</comment>
<evidence type="ECO:0000256" key="8">
    <source>
        <dbReference type="SAM" id="Coils"/>
    </source>
</evidence>
<keyword evidence="6 9" id="KW-1133">Transmembrane helix</keyword>
<comment type="subcellular location">
    <subcellularLocation>
        <location evidence="1">Membrane</location>
        <topology evidence="1">Multi-pass membrane protein</topology>
    </subcellularLocation>
</comment>
<dbReference type="SMART" id="SM00382">
    <property type="entry name" value="AAA"/>
    <property type="match status" value="2"/>
</dbReference>
<dbReference type="GO" id="GO:1902600">
    <property type="term" value="P:proton transmembrane transport"/>
    <property type="evidence" value="ECO:0007669"/>
    <property type="project" value="InterPro"/>
</dbReference>
<dbReference type="InterPro" id="IPR051309">
    <property type="entry name" value="ABCF_ATPase"/>
</dbReference>
<evidence type="ECO:0000313" key="13">
    <source>
        <dbReference type="Proteomes" id="UP000648187"/>
    </source>
</evidence>
<name>A0A835L1G9_SPOEX</name>
<dbReference type="InterPro" id="IPR037118">
    <property type="entry name" value="Val-tRNA_synth_C_sf"/>
</dbReference>
<feature type="signal peptide" evidence="10">
    <location>
        <begin position="1"/>
        <end position="23"/>
    </location>
</feature>
<dbReference type="Gene3D" id="1.10.287.380">
    <property type="entry name" value="Valyl-tRNA synthetase, C-terminal domain"/>
    <property type="match status" value="1"/>
</dbReference>
<keyword evidence="8" id="KW-0175">Coiled coil</keyword>
<dbReference type="PANTHER" id="PTHR42855">
    <property type="entry name" value="ABC TRANSPORTER ATP-BINDING SUBUNIT"/>
    <property type="match status" value="1"/>
</dbReference>
<dbReference type="Proteomes" id="UP000648187">
    <property type="component" value="Unassembled WGS sequence"/>
</dbReference>
<evidence type="ECO:0000256" key="2">
    <source>
        <dbReference type="ARBA" id="ARBA00011054"/>
    </source>
</evidence>
<dbReference type="FunFam" id="3.40.50.300:FF:000011">
    <property type="entry name" value="Putative ABC transporter ATP-binding component"/>
    <property type="match status" value="1"/>
</dbReference>
<keyword evidence="5" id="KW-0067">ATP-binding</keyword>
<feature type="transmembrane region" description="Helical" evidence="9">
    <location>
        <begin position="116"/>
        <end position="143"/>
    </location>
</feature>
<dbReference type="InterPro" id="IPR017871">
    <property type="entry name" value="ABC_transporter-like_CS"/>
</dbReference>
<dbReference type="GO" id="GO:0003677">
    <property type="term" value="F:DNA binding"/>
    <property type="evidence" value="ECO:0007669"/>
    <property type="project" value="InterPro"/>
</dbReference>
<dbReference type="Pfam" id="PF12848">
    <property type="entry name" value="ABC_tran_Xtn"/>
    <property type="match status" value="1"/>
</dbReference>
<feature type="transmembrane region" description="Helical" evidence="9">
    <location>
        <begin position="75"/>
        <end position="96"/>
    </location>
</feature>
<dbReference type="InterPro" id="IPR027417">
    <property type="entry name" value="P-loop_NTPase"/>
</dbReference>
<sequence length="838" mass="94103">MIIPALPIAACFALGAALGPTDAVAVGSLSGKIQIPPKAMHILEGEGLINDASGVTAFQFALAALLTGSFSIAEAGISLVVSSIGGALIGAALVMIKRQVVLILEKASARDVTGYLLLELLLPFLAYMVAELFHVSGIIAAVVAESDESESSNDQGIELLKDVIMQLEKINNEDPQVEMNVVIENYQDRVKELYTEQLPTEQRQEVQELRALMVSIERDGLEESFRQKEIGIEGIRDKDRIGLIGTNGTGKTSLLNILAGIDSGDGDIHAIQQPNDYQIGYLSQDQTFDLDLTVVEAVFQGDTPIIKAVKNYELALLALAENGSSEAAQKKYAQAEERMNKEDAWTADTDAKIILQKLGIETLHKKIGELSGGQKKRVSLAQVLIESPDLLLLDEPTNHLDYEAIRWLESFLNSYRGAILMVTHDRYFLDRVTNRIFELSFGKLHEYKGNYEAYLLAKAERERVEVDQEEKRKQLYKQELEWMRAGVQARGTKQQARQERFHDLKENLNQVNHKGQLEIDVGAQRLGKKVLEIQDGCYQIEDNVILHEFNLLIQAKDRIGITGKNGAGKSTLLNILAGRIPLKSGVYLIGETVHLAYYTQQNEAMDPNKRMIAYLQDAAEQVQRNDGTTISVAELLERFLFPRFMHGTIIGKLSGGEKRRLYLLKLLITQPNVLLLDEPTNDLDIDTLTILEDYIQSFKGAVIAVSHDRYFLDKTMEKLLIFQGSGQIDRYFGSMSEYVTTIKDQSKKIAKIENKSLKKAIDKKEKNKLTYMEQKEWETIEAEIEVLEETAVKLTEEMNHQGDDFTTLQQLQNELTIAEKELEDKMERWEYLSEFVNN</sequence>
<dbReference type="AlphaFoldDB" id="A0A835L1G9"/>
<dbReference type="GO" id="GO:0016887">
    <property type="term" value="F:ATP hydrolysis activity"/>
    <property type="evidence" value="ECO:0007669"/>
    <property type="project" value="InterPro"/>
</dbReference>
<evidence type="ECO:0000256" key="6">
    <source>
        <dbReference type="ARBA" id="ARBA00022989"/>
    </source>
</evidence>
<keyword evidence="7 9" id="KW-0472">Membrane</keyword>
<reference evidence="12" key="1">
    <citation type="submission" date="2020-08" db="EMBL/GenBank/DDBJ databases">
        <title>Spodoptera exigua strain:BAW_Kor-Di-RS1 Genome sequencing and assembly.</title>
        <authorList>
            <person name="Kim J."/>
            <person name="Nam H.Y."/>
            <person name="Kwon M."/>
            <person name="Choi J.H."/>
            <person name="Cho S.R."/>
            <person name="Kim G.-H."/>
        </authorList>
    </citation>
    <scope>NUCLEOTIDE SEQUENCE</scope>
    <source>
        <strain evidence="12">BAW_Kor-Di-RS1</strain>
        <tissue evidence="12">Whole-body</tissue>
    </source>
</reference>
<evidence type="ECO:0000256" key="7">
    <source>
        <dbReference type="ARBA" id="ARBA00023136"/>
    </source>
</evidence>
<evidence type="ECO:0000256" key="9">
    <source>
        <dbReference type="SAM" id="Phobius"/>
    </source>
</evidence>
<feature type="domain" description="ABC transporter" evidence="11">
    <location>
        <begin position="209"/>
        <end position="466"/>
    </location>
</feature>
<dbReference type="InterPro" id="IPR032524">
    <property type="entry name" value="ABC_tran_C"/>
</dbReference>
<dbReference type="Pfam" id="PF16326">
    <property type="entry name" value="ABC_tran_CTD"/>
    <property type="match status" value="1"/>
</dbReference>
<dbReference type="PROSITE" id="PS00211">
    <property type="entry name" value="ABC_TRANSPORTER_1"/>
    <property type="match status" value="1"/>
</dbReference>
<dbReference type="GO" id="GO:0016020">
    <property type="term" value="C:membrane"/>
    <property type="evidence" value="ECO:0007669"/>
    <property type="project" value="UniProtKB-SubCell"/>
</dbReference>
<dbReference type="Gene3D" id="3.40.50.300">
    <property type="entry name" value="P-loop containing nucleotide triphosphate hydrolases"/>
    <property type="match status" value="2"/>
</dbReference>
<evidence type="ECO:0000256" key="10">
    <source>
        <dbReference type="SAM" id="SignalP"/>
    </source>
</evidence>
<dbReference type="Gene3D" id="6.10.140.1330">
    <property type="match status" value="1"/>
</dbReference>
<evidence type="ECO:0000256" key="5">
    <source>
        <dbReference type="ARBA" id="ARBA00022840"/>
    </source>
</evidence>
<evidence type="ECO:0000256" key="4">
    <source>
        <dbReference type="ARBA" id="ARBA00022741"/>
    </source>
</evidence>
<dbReference type="PANTHER" id="PTHR42855:SF1">
    <property type="entry name" value="ABC TRANSPORTER DOMAIN-CONTAINING PROTEIN"/>
    <property type="match status" value="1"/>
</dbReference>
<dbReference type="EMBL" id="JACKWZ010001032">
    <property type="protein sequence ID" value="KAF9404260.1"/>
    <property type="molecule type" value="Genomic_DNA"/>
</dbReference>
<accession>A0A835L1G9</accession>
<comment type="caution">
    <text evidence="12">The sequence shown here is derived from an EMBL/GenBank/DDBJ whole genome shotgun (WGS) entry which is preliminary data.</text>
</comment>